<dbReference type="KEGG" id="hfl:PUV54_00815"/>
<name>A0AAE9ZBQ3_9PROT</name>
<accession>A0AAE9ZBQ3</accession>
<reference evidence="1" key="1">
    <citation type="submission" date="2023-02" db="EMBL/GenBank/DDBJ databases">
        <title>Genome sequence of Hyphococcus flavus.</title>
        <authorList>
            <person name="Rong J.-C."/>
            <person name="Zhao Q."/>
            <person name="Yi M."/>
            <person name="Wu J.-Y."/>
        </authorList>
    </citation>
    <scope>NUCLEOTIDE SEQUENCE</scope>
    <source>
        <strain evidence="1">MCCC 1K03223</strain>
    </source>
</reference>
<dbReference type="Proteomes" id="UP001214043">
    <property type="component" value="Chromosome"/>
</dbReference>
<sequence length="41" mass="4553">MRFFAIVLLIALAALIGLFVYGQMLEPETRTIEVEANEAAQ</sequence>
<proteinExistence type="predicted"/>
<organism evidence="1 2">
    <name type="scientific">Hyphococcus flavus</name>
    <dbReference type="NCBI Taxonomy" id="1866326"/>
    <lineage>
        <taxon>Bacteria</taxon>
        <taxon>Pseudomonadati</taxon>
        <taxon>Pseudomonadota</taxon>
        <taxon>Alphaproteobacteria</taxon>
        <taxon>Parvularculales</taxon>
        <taxon>Parvularculaceae</taxon>
        <taxon>Hyphococcus</taxon>
    </lineage>
</organism>
<evidence type="ECO:0000313" key="1">
    <source>
        <dbReference type="EMBL" id="WDI31729.1"/>
    </source>
</evidence>
<dbReference type="EMBL" id="CP118166">
    <property type="protein sequence ID" value="WDI31729.1"/>
    <property type="molecule type" value="Genomic_DNA"/>
</dbReference>
<dbReference type="AlphaFoldDB" id="A0AAE9ZBQ3"/>
<dbReference type="RefSeq" id="WP_274493616.1">
    <property type="nucleotide sequence ID" value="NZ_CP118166.1"/>
</dbReference>
<gene>
    <name evidence="1" type="ORF">PUV54_00815</name>
</gene>
<protein>
    <submittedName>
        <fullName evidence="1">Uncharacterized protein</fullName>
    </submittedName>
</protein>
<keyword evidence="2" id="KW-1185">Reference proteome</keyword>
<evidence type="ECO:0000313" key="2">
    <source>
        <dbReference type="Proteomes" id="UP001214043"/>
    </source>
</evidence>